<dbReference type="InterPro" id="IPR005861">
    <property type="entry name" value="HisP_aminotrans"/>
</dbReference>
<dbReference type="GO" id="GO:0000105">
    <property type="term" value="P:L-histidine biosynthetic process"/>
    <property type="evidence" value="ECO:0007669"/>
    <property type="project" value="UniProtKB-UniRule"/>
</dbReference>
<dbReference type="GO" id="GO:0004400">
    <property type="term" value="F:histidinol-phosphate transaminase activity"/>
    <property type="evidence" value="ECO:0007669"/>
    <property type="project" value="UniProtKB-UniRule"/>
</dbReference>
<gene>
    <name evidence="6 8" type="primary">hisC</name>
    <name evidence="8" type="ORF">D9543_02585</name>
</gene>
<keyword evidence="6" id="KW-0028">Amino-acid biosynthesis</keyword>
<evidence type="ECO:0000313" key="8">
    <source>
        <dbReference type="EMBL" id="RMB63710.1"/>
    </source>
</evidence>
<comment type="similarity">
    <text evidence="6">Belongs to the class-II pyridoxal-phosphate-dependent aminotransferase family. Histidinol-phosphate aminotransferase subfamily.</text>
</comment>
<name>A0A3M0GG90_9CORY</name>
<dbReference type="InterPro" id="IPR050106">
    <property type="entry name" value="HistidinolP_aminotransfase"/>
</dbReference>
<evidence type="ECO:0000256" key="6">
    <source>
        <dbReference type="HAMAP-Rule" id="MF_01023"/>
    </source>
</evidence>
<dbReference type="InterPro" id="IPR001917">
    <property type="entry name" value="Aminotrans_II_pyridoxalP_BS"/>
</dbReference>
<dbReference type="InterPro" id="IPR015424">
    <property type="entry name" value="PyrdxlP-dep_Trfase"/>
</dbReference>
<dbReference type="AlphaFoldDB" id="A0A3M0GG90"/>
<evidence type="ECO:0000256" key="1">
    <source>
        <dbReference type="ARBA" id="ARBA00001933"/>
    </source>
</evidence>
<dbReference type="InterPro" id="IPR004839">
    <property type="entry name" value="Aminotransferase_I/II_large"/>
</dbReference>
<comment type="catalytic activity">
    <reaction evidence="6">
        <text>L-histidinol phosphate + 2-oxoglutarate = 3-(imidazol-4-yl)-2-oxopropyl phosphate + L-glutamate</text>
        <dbReference type="Rhea" id="RHEA:23744"/>
        <dbReference type="ChEBI" id="CHEBI:16810"/>
        <dbReference type="ChEBI" id="CHEBI:29985"/>
        <dbReference type="ChEBI" id="CHEBI:57766"/>
        <dbReference type="ChEBI" id="CHEBI:57980"/>
        <dbReference type="EC" id="2.6.1.9"/>
    </reaction>
</comment>
<sequence length="350" mass="38107">MIRSDLHAIPSYAPGAHHDDALQLSSNEATQPPLPEITEVMVRAAAEANRYPDITATKLREELAQHLGVGFDQVAVGTGSSALCQQLVHITTVGGEEVIFPWRSFEAYPIFVQVVGARPIPVPLDADHRVDLAAIADKITADTRLIFVCNPNNPSGTTVTKAEFAEFMDVVPSDVLVVLDEAYIEYNRNADTPLGTELFGTYPNVVFLRTFSKAYGLAGVRVGYAFGPEEIIAALNKVAIPFSINSVAQAGARAALTAQDSLRERTEETCQQRERVEKELAEWGVPHSETNHVWLPAENIKKLGTPQELATRLAEHGVLVRAFNDGVRITITTEEETNALLRAWSDAIGG</sequence>
<proteinExistence type="inferred from homology"/>
<feature type="modified residue" description="N6-(pyridoxal phosphate)lysine" evidence="6">
    <location>
        <position position="213"/>
    </location>
</feature>
<protein>
    <recommendedName>
        <fullName evidence="6">Histidinol-phosphate aminotransferase</fullName>
        <ecNumber evidence="6">2.6.1.9</ecNumber>
    </recommendedName>
    <alternativeName>
        <fullName evidence="6">Imidazole acetol-phosphate transaminase</fullName>
    </alternativeName>
</protein>
<dbReference type="PANTHER" id="PTHR43643:SF3">
    <property type="entry name" value="HISTIDINOL-PHOSPHATE AMINOTRANSFERASE"/>
    <property type="match status" value="1"/>
</dbReference>
<dbReference type="Gene3D" id="3.90.1150.10">
    <property type="entry name" value="Aspartate Aminotransferase, domain 1"/>
    <property type="match status" value="1"/>
</dbReference>
<dbReference type="NCBIfam" id="NF002878">
    <property type="entry name" value="PRK03321.1"/>
    <property type="match status" value="1"/>
</dbReference>
<organism evidence="8 9">
    <name type="scientific">Corynebacterium macginleyi</name>
    <dbReference type="NCBI Taxonomy" id="38290"/>
    <lineage>
        <taxon>Bacteria</taxon>
        <taxon>Bacillati</taxon>
        <taxon>Actinomycetota</taxon>
        <taxon>Actinomycetes</taxon>
        <taxon>Mycobacteriales</taxon>
        <taxon>Corynebacteriaceae</taxon>
        <taxon>Corynebacterium</taxon>
    </lineage>
</organism>
<comment type="caution">
    <text evidence="8">The sequence shown here is derived from an EMBL/GenBank/DDBJ whole genome shotgun (WGS) entry which is preliminary data.</text>
</comment>
<keyword evidence="3 6" id="KW-0032">Aminotransferase</keyword>
<dbReference type="UniPathway" id="UPA00031">
    <property type="reaction ID" value="UER00012"/>
</dbReference>
<evidence type="ECO:0000313" key="9">
    <source>
        <dbReference type="Proteomes" id="UP000270649"/>
    </source>
</evidence>
<dbReference type="Gene3D" id="3.40.640.10">
    <property type="entry name" value="Type I PLP-dependent aspartate aminotransferase-like (Major domain)"/>
    <property type="match status" value="1"/>
</dbReference>
<reference evidence="8 9" key="1">
    <citation type="submission" date="2018-10" db="EMBL/GenBank/DDBJ databases">
        <title>Corynebacterium macginleyi genome sequencing and assembly of the type strain and two clinical samples.</title>
        <authorList>
            <person name="Bernier A.-M."/>
            <person name="Bernard K."/>
        </authorList>
    </citation>
    <scope>NUCLEOTIDE SEQUENCE [LARGE SCALE GENOMIC DNA]</scope>
    <source>
        <strain evidence="8 9">NML 120205</strain>
    </source>
</reference>
<dbReference type="Proteomes" id="UP000270649">
    <property type="component" value="Unassembled WGS sequence"/>
</dbReference>
<accession>A0A3M0GG90</accession>
<keyword evidence="4 6" id="KW-0808">Transferase</keyword>
<dbReference type="NCBIfam" id="TIGR01141">
    <property type="entry name" value="hisC"/>
    <property type="match status" value="1"/>
</dbReference>
<dbReference type="InterPro" id="IPR015422">
    <property type="entry name" value="PyrdxlP-dep_Trfase_small"/>
</dbReference>
<dbReference type="InterPro" id="IPR015421">
    <property type="entry name" value="PyrdxlP-dep_Trfase_major"/>
</dbReference>
<evidence type="ECO:0000256" key="3">
    <source>
        <dbReference type="ARBA" id="ARBA00022576"/>
    </source>
</evidence>
<dbReference type="InterPro" id="IPR024892">
    <property type="entry name" value="ArAT"/>
</dbReference>
<keyword evidence="5 6" id="KW-0663">Pyridoxal phosphate</keyword>
<comment type="subunit">
    <text evidence="2 6">Homodimer.</text>
</comment>
<evidence type="ECO:0000256" key="5">
    <source>
        <dbReference type="ARBA" id="ARBA00022898"/>
    </source>
</evidence>
<dbReference type="PANTHER" id="PTHR43643">
    <property type="entry name" value="HISTIDINOL-PHOSPHATE AMINOTRANSFERASE 2"/>
    <property type="match status" value="1"/>
</dbReference>
<dbReference type="SUPFAM" id="SSF53383">
    <property type="entry name" value="PLP-dependent transferases"/>
    <property type="match status" value="1"/>
</dbReference>
<feature type="domain" description="Aminotransferase class I/classII large" evidence="7">
    <location>
        <begin position="20"/>
        <end position="342"/>
    </location>
</feature>
<comment type="pathway">
    <text evidence="6">Amino-acid biosynthesis; L-histidine biosynthesis; L-histidine from 5-phospho-alpha-D-ribose 1-diphosphate: step 7/9.</text>
</comment>
<keyword evidence="6" id="KW-0368">Histidine biosynthesis</keyword>
<evidence type="ECO:0000256" key="2">
    <source>
        <dbReference type="ARBA" id="ARBA00011738"/>
    </source>
</evidence>
<dbReference type="HAMAP" id="MF_01023">
    <property type="entry name" value="HisC_aminotrans_2"/>
    <property type="match status" value="1"/>
</dbReference>
<dbReference type="EMBL" id="REGC01000002">
    <property type="protein sequence ID" value="RMB63710.1"/>
    <property type="molecule type" value="Genomic_DNA"/>
</dbReference>
<dbReference type="GO" id="GO:0030170">
    <property type="term" value="F:pyridoxal phosphate binding"/>
    <property type="evidence" value="ECO:0007669"/>
    <property type="project" value="InterPro"/>
</dbReference>
<evidence type="ECO:0000256" key="4">
    <source>
        <dbReference type="ARBA" id="ARBA00022679"/>
    </source>
</evidence>
<evidence type="ECO:0000259" key="7">
    <source>
        <dbReference type="Pfam" id="PF00155"/>
    </source>
</evidence>
<dbReference type="RefSeq" id="WP_121927440.1">
    <property type="nucleotide sequence ID" value="NZ_CP068292.1"/>
</dbReference>
<comment type="cofactor">
    <cofactor evidence="1 6">
        <name>pyridoxal 5'-phosphate</name>
        <dbReference type="ChEBI" id="CHEBI:597326"/>
    </cofactor>
</comment>
<dbReference type="CDD" id="cd00609">
    <property type="entry name" value="AAT_like"/>
    <property type="match status" value="1"/>
</dbReference>
<dbReference type="EC" id="2.6.1.9" evidence="6"/>
<dbReference type="PROSITE" id="PS00599">
    <property type="entry name" value="AA_TRANSFER_CLASS_2"/>
    <property type="match status" value="1"/>
</dbReference>
<dbReference type="Pfam" id="PF00155">
    <property type="entry name" value="Aminotran_1_2"/>
    <property type="match status" value="1"/>
</dbReference>